<dbReference type="InterPro" id="IPR036388">
    <property type="entry name" value="WH-like_DNA-bd_sf"/>
</dbReference>
<protein>
    <submittedName>
        <fullName evidence="6">Putative transcriptional regulatory protein pdtaR</fullName>
    </submittedName>
</protein>
<keyword evidence="3" id="KW-1133">Transmembrane helix</keyword>
<dbReference type="SMART" id="SM01012">
    <property type="entry name" value="ANTAR"/>
    <property type="match status" value="1"/>
</dbReference>
<evidence type="ECO:0000313" key="6">
    <source>
        <dbReference type="EMBL" id="TSE34841.1"/>
    </source>
</evidence>
<organism evidence="6 7">
    <name type="scientific">Tepidimonas fonticaldi</name>
    <dbReference type="NCBI Taxonomy" id="1101373"/>
    <lineage>
        <taxon>Bacteria</taxon>
        <taxon>Pseudomonadati</taxon>
        <taxon>Pseudomonadota</taxon>
        <taxon>Betaproteobacteria</taxon>
        <taxon>Burkholderiales</taxon>
        <taxon>Tepidimonas</taxon>
    </lineage>
</organism>
<dbReference type="InterPro" id="IPR005561">
    <property type="entry name" value="ANTAR"/>
</dbReference>
<dbReference type="AlphaFoldDB" id="A0A554XG87"/>
<dbReference type="GO" id="GO:0016020">
    <property type="term" value="C:membrane"/>
    <property type="evidence" value="ECO:0007669"/>
    <property type="project" value="UniProtKB-SubCell"/>
</dbReference>
<keyword evidence="4" id="KW-0472">Membrane</keyword>
<dbReference type="SUPFAM" id="SSF52172">
    <property type="entry name" value="CheY-like"/>
    <property type="match status" value="1"/>
</dbReference>
<dbReference type="GO" id="GO:0003723">
    <property type="term" value="F:RNA binding"/>
    <property type="evidence" value="ECO:0007669"/>
    <property type="project" value="InterPro"/>
</dbReference>
<evidence type="ECO:0000256" key="3">
    <source>
        <dbReference type="ARBA" id="ARBA00022989"/>
    </source>
</evidence>
<sequence length="420" mass="46104">MMASKVIVAGPDLRALEALTRDMRDVGIHVLGADDGSNLVRECIRLAPEALVWWEDWLTVRSLDHLRLLAQTHPLPILVYTLEDDVRRLEAAVEAGVQGYVVNGYASARLRSDLAAACARFRREHALLRALEELSHKHEERKLIDRAKGVLMRATQMSEEEAFRWLRTASMRQHRRVGQVSRVLVEAAARAHAINRAGLLRMLSQRYVLVSAAGCAGTSAVAQGALQTVTDTVAQVLSELQRSEVVHPYRDLVGAAAEQWARVVAVQAQGADLWPQLDEAAERLLEAAERLTGCLEAAWPEGRLNVVNLCARQRMLAQRYGKQMALAALGQADAVAAAAAAAPTRAQFEAALDALRQTPLTSERVRELLAQAARTWRVLLAACHGSPPAWDGLMGAADELVSVFDALTQQYEQEVHRLIG</sequence>
<dbReference type="Pfam" id="PF03861">
    <property type="entry name" value="ANTAR"/>
    <property type="match status" value="1"/>
</dbReference>
<dbReference type="Proteomes" id="UP000316388">
    <property type="component" value="Unassembled WGS sequence"/>
</dbReference>
<gene>
    <name evidence="6" type="primary">pdtaR</name>
    <name evidence="6" type="ORF">Tfont_02501</name>
</gene>
<name>A0A554XG87_9BURK</name>
<comment type="subcellular location">
    <subcellularLocation>
        <location evidence="1">Membrane</location>
        <topology evidence="1">Multi-pass membrane protein</topology>
    </subcellularLocation>
</comment>
<dbReference type="EMBL" id="VJOO01000035">
    <property type="protein sequence ID" value="TSE34841.1"/>
    <property type="molecule type" value="Genomic_DNA"/>
</dbReference>
<evidence type="ECO:0000256" key="1">
    <source>
        <dbReference type="ARBA" id="ARBA00004141"/>
    </source>
</evidence>
<comment type="caution">
    <text evidence="6">The sequence shown here is derived from an EMBL/GenBank/DDBJ whole genome shotgun (WGS) entry which is preliminary data.</text>
</comment>
<keyword evidence="2" id="KW-0812">Transmembrane</keyword>
<dbReference type="PROSITE" id="PS50921">
    <property type="entry name" value="ANTAR"/>
    <property type="match status" value="1"/>
</dbReference>
<proteinExistence type="predicted"/>
<evidence type="ECO:0000256" key="4">
    <source>
        <dbReference type="ARBA" id="ARBA00023136"/>
    </source>
</evidence>
<evidence type="ECO:0000256" key="2">
    <source>
        <dbReference type="ARBA" id="ARBA00022692"/>
    </source>
</evidence>
<accession>A0A554XG87</accession>
<evidence type="ECO:0000259" key="5">
    <source>
        <dbReference type="PROSITE" id="PS50921"/>
    </source>
</evidence>
<feature type="domain" description="ANTAR" evidence="5">
    <location>
        <begin position="124"/>
        <end position="185"/>
    </location>
</feature>
<evidence type="ECO:0000313" key="7">
    <source>
        <dbReference type="Proteomes" id="UP000316388"/>
    </source>
</evidence>
<dbReference type="RefSeq" id="WP_185974535.1">
    <property type="nucleotide sequence ID" value="NZ_VJOO01000035.1"/>
</dbReference>
<dbReference type="InterPro" id="IPR029095">
    <property type="entry name" value="NarX-like_N"/>
</dbReference>
<dbReference type="InterPro" id="IPR011006">
    <property type="entry name" value="CheY-like_superfamily"/>
</dbReference>
<reference evidence="6 7" key="1">
    <citation type="submission" date="2019-07" db="EMBL/GenBank/DDBJ databases">
        <title>Tepidimonas fonticaldi AT-A2 draft genome.</title>
        <authorList>
            <person name="Da Costa M.S."/>
            <person name="Froufe H.J.C."/>
            <person name="Egas C."/>
            <person name="Albuquerque L."/>
        </authorList>
    </citation>
    <scope>NUCLEOTIDE SEQUENCE [LARGE SCALE GENOMIC DNA]</scope>
    <source>
        <strain evidence="6 7">AT-A2</strain>
    </source>
</reference>
<dbReference type="Pfam" id="PF13675">
    <property type="entry name" value="PilJ"/>
    <property type="match status" value="1"/>
</dbReference>
<dbReference type="Gene3D" id="1.10.10.10">
    <property type="entry name" value="Winged helix-like DNA-binding domain superfamily/Winged helix DNA-binding domain"/>
    <property type="match status" value="1"/>
</dbReference>